<proteinExistence type="predicted"/>
<comment type="caution">
    <text evidence="1">The sequence shown here is derived from an EMBL/GenBank/DDBJ whole genome shotgun (WGS) entry which is preliminary data.</text>
</comment>
<reference evidence="1 2" key="1">
    <citation type="submission" date="2022-01" db="EMBL/GenBank/DDBJ databases">
        <title>A high-quality chromosome-level genome assembly of rohu carp, Labeo rohita.</title>
        <authorList>
            <person name="Arick M.A. II"/>
            <person name="Hsu C.-Y."/>
            <person name="Magbanua Z."/>
            <person name="Pechanova O."/>
            <person name="Grover C."/>
            <person name="Miller E."/>
            <person name="Thrash A."/>
            <person name="Ezzel L."/>
            <person name="Alam S."/>
            <person name="Benzie J."/>
            <person name="Hamilton M."/>
            <person name="Karsi A."/>
            <person name="Lawrence M.L."/>
            <person name="Peterson D.G."/>
        </authorList>
    </citation>
    <scope>NUCLEOTIDE SEQUENCE [LARGE SCALE GENOMIC DNA]</scope>
    <source>
        <strain evidence="2">BAU-BD-2019</strain>
        <tissue evidence="1">Blood</tissue>
    </source>
</reference>
<evidence type="ECO:0000313" key="1">
    <source>
        <dbReference type="EMBL" id="KAI2655666.1"/>
    </source>
</evidence>
<keyword evidence="1" id="KW-0378">Hydrolase</keyword>
<accession>A0ABQ8LZF2</accession>
<dbReference type="EMBL" id="JACTAM010000016">
    <property type="protein sequence ID" value="KAI2655666.1"/>
    <property type="molecule type" value="Genomic_DNA"/>
</dbReference>
<gene>
    <name evidence="1" type="ORF">H4Q32_024261</name>
</gene>
<name>A0ABQ8LZF2_LABRO</name>
<protein>
    <submittedName>
        <fullName evidence="1">Ubiquitin carboxyl-terminal hydrolase 26</fullName>
    </submittedName>
</protein>
<organism evidence="1 2">
    <name type="scientific">Labeo rohita</name>
    <name type="common">Indian major carp</name>
    <name type="synonym">Cyprinus rohita</name>
    <dbReference type="NCBI Taxonomy" id="84645"/>
    <lineage>
        <taxon>Eukaryota</taxon>
        <taxon>Metazoa</taxon>
        <taxon>Chordata</taxon>
        <taxon>Craniata</taxon>
        <taxon>Vertebrata</taxon>
        <taxon>Euteleostomi</taxon>
        <taxon>Actinopterygii</taxon>
        <taxon>Neopterygii</taxon>
        <taxon>Teleostei</taxon>
        <taxon>Ostariophysi</taxon>
        <taxon>Cypriniformes</taxon>
        <taxon>Cyprinidae</taxon>
        <taxon>Labeoninae</taxon>
        <taxon>Labeonini</taxon>
        <taxon>Labeo</taxon>
    </lineage>
</organism>
<sequence>MIGGPDPSRWLLRTTRLGCVTQFARRDRFVAIDLKDVEVGICILNYLIDWLVLAHSRDLVCTFRDVVLNHLAQLGLQVIWEKSKLSSAQGFSFLCVKLDSVTMTSQAPGAHGILSCGHAAGPDAYETAVALTSYLSPEMGMAPRHTLCVHHTFVLQNLQPLGTHFVSTGSGALGRSVQRNCYLNSCFQDRLGCRMQWACSLRDLDRPSAALVYHLPGVVDSASGFEEVSTLVQAKHVLVCTDNTATVAYMNHQGGVHSFRFLAGISCSGASTDSSLCVPLSSQANSLWYGLTKADRYRCIGTQLAKRLTQALLSTSEPHCTDIVQCQGGCRTDSSGSPVLAQQNLVLTNPYLAQSMPDAHSEWRAHAQ</sequence>
<evidence type="ECO:0000313" key="2">
    <source>
        <dbReference type="Proteomes" id="UP000830375"/>
    </source>
</evidence>
<dbReference type="Proteomes" id="UP000830375">
    <property type="component" value="Unassembled WGS sequence"/>
</dbReference>
<dbReference type="GO" id="GO:0016787">
    <property type="term" value="F:hydrolase activity"/>
    <property type="evidence" value="ECO:0007669"/>
    <property type="project" value="UniProtKB-KW"/>
</dbReference>
<keyword evidence="2" id="KW-1185">Reference proteome</keyword>